<dbReference type="GO" id="GO:0016831">
    <property type="term" value="F:carboxy-lyase activity"/>
    <property type="evidence" value="ECO:0007669"/>
    <property type="project" value="UniProtKB-KW"/>
</dbReference>
<feature type="domain" description="Orn/Lys/Arg decarboxylases family 1 pyridoxal-P attachment site" evidence="6">
    <location>
        <begin position="6"/>
        <end position="304"/>
    </location>
</feature>
<dbReference type="Gene3D" id="3.90.105.10">
    <property type="entry name" value="Molybdopterin biosynthesis moea protein, domain 2"/>
    <property type="match status" value="1"/>
</dbReference>
<dbReference type="Pfam" id="PF01276">
    <property type="entry name" value="OKR_DC_1"/>
    <property type="match status" value="1"/>
</dbReference>
<evidence type="ECO:0000259" key="7">
    <source>
        <dbReference type="Pfam" id="PF03711"/>
    </source>
</evidence>
<proteinExistence type="inferred from homology"/>
<evidence type="ECO:0008006" key="10">
    <source>
        <dbReference type="Google" id="ProtNLM"/>
    </source>
</evidence>
<evidence type="ECO:0000256" key="1">
    <source>
        <dbReference type="ARBA" id="ARBA00001933"/>
    </source>
</evidence>
<evidence type="ECO:0000256" key="2">
    <source>
        <dbReference type="ARBA" id="ARBA00010671"/>
    </source>
</evidence>
<dbReference type="InterPro" id="IPR036633">
    <property type="entry name" value="Prn/Lys/Arg_de-COase_C_sf"/>
</dbReference>
<sequence length="484" mass="52339">MNQLQTPLFDAMSAFYKNEPISLHVPGHKNGRVFSEKGQALYNPLLGIDATELNGLDDLHAPEGAILEAEQLLAALYGVKKSYFLVNGSTVGNMAMILATCNEGDKVLVQRNCHKSILHALMLANVQPIFLRPVFHEEWGIAGGVAPKLIGEALRAHPDAKAIVVTYPNYYGLGEDMSEVVKLAHQKGIPVLVDEAHGAHFQLGDPFPNTAIMAGADAVVHSAHKTLPAMTMGSYLHIHSAYIDVDQVSFYLQMLQSSSPSYPIMGSLDLARAYLASFNLDDKNELKRKIKDFRGKLSALRSIKLLEAPAGTLYDPLKVVIQSKNGLSGFELQQLCEAKGIFTELADPNNLLLILPLLKMNIDFPFHEIIQNINNATSGISGSGDGIQANGWVDGSSMIGLEMPYSLMKLRKPKSVGFREAIGKVSAEMVIPYPPGIPLIMSGEMIAAEHITSLKGLMGLGARFHGGSTLINGELLVFESGQSG</sequence>
<gene>
    <name evidence="8" type="ORF">ABE28_000110</name>
</gene>
<dbReference type="EMBL" id="CP017080">
    <property type="protein sequence ID" value="AOH52775.1"/>
    <property type="molecule type" value="Genomic_DNA"/>
</dbReference>
<dbReference type="SUPFAM" id="SSF55904">
    <property type="entry name" value="Ornithine decarboxylase C-terminal domain"/>
    <property type="match status" value="1"/>
</dbReference>
<evidence type="ECO:0000259" key="6">
    <source>
        <dbReference type="Pfam" id="PF01276"/>
    </source>
</evidence>
<evidence type="ECO:0000256" key="3">
    <source>
        <dbReference type="ARBA" id="ARBA00022793"/>
    </source>
</evidence>
<keyword evidence="3" id="KW-0210">Decarboxylase</keyword>
<dbReference type="STRING" id="264697.ABE28_000110"/>
<dbReference type="SUPFAM" id="SSF53383">
    <property type="entry name" value="PLP-dependent transferases"/>
    <property type="match status" value="1"/>
</dbReference>
<evidence type="ECO:0000313" key="9">
    <source>
        <dbReference type="Proteomes" id="UP000077926"/>
    </source>
</evidence>
<dbReference type="RefSeq" id="WP_064462575.1">
    <property type="nucleotide sequence ID" value="NZ_CP017080.1"/>
</dbReference>
<dbReference type="OrthoDB" id="9815233at2"/>
<dbReference type="PANTHER" id="PTHR43277:SF3">
    <property type="entry name" value="DECARBOXYLASE, PUTATIVE-RELATED"/>
    <property type="match status" value="1"/>
</dbReference>
<comment type="similarity">
    <text evidence="2">Belongs to the Orn/Lys/Arg decarboxylase class-I family.</text>
</comment>
<name>A0A1B3XHR4_9BACI</name>
<dbReference type="CDD" id="cd00615">
    <property type="entry name" value="Orn_deC_like"/>
    <property type="match status" value="1"/>
</dbReference>
<dbReference type="Pfam" id="PF03711">
    <property type="entry name" value="OKR_DC_1_C"/>
    <property type="match status" value="1"/>
</dbReference>
<feature type="domain" description="Orn/Lys/Arg decarboxylase C-terminal" evidence="7">
    <location>
        <begin position="412"/>
        <end position="464"/>
    </location>
</feature>
<evidence type="ECO:0000256" key="4">
    <source>
        <dbReference type="ARBA" id="ARBA00022898"/>
    </source>
</evidence>
<keyword evidence="4" id="KW-0663">Pyridoxal phosphate</keyword>
<dbReference type="InterPro" id="IPR052357">
    <property type="entry name" value="Orn_Lys_Arg_decarboxylase-I"/>
</dbReference>
<keyword evidence="9" id="KW-1185">Reference proteome</keyword>
<accession>A0A1B3XHR4</accession>
<dbReference type="AlphaFoldDB" id="A0A1B3XHR4"/>
<dbReference type="InterPro" id="IPR015424">
    <property type="entry name" value="PyrdxlP-dep_Trfase"/>
</dbReference>
<dbReference type="InterPro" id="IPR015421">
    <property type="entry name" value="PyrdxlP-dep_Trfase_major"/>
</dbReference>
<evidence type="ECO:0000256" key="5">
    <source>
        <dbReference type="ARBA" id="ARBA00023239"/>
    </source>
</evidence>
<dbReference type="InterPro" id="IPR000310">
    <property type="entry name" value="Orn/Lys/Arg_deCO2ase_major_dom"/>
</dbReference>
<dbReference type="Proteomes" id="UP000077926">
    <property type="component" value="Chromosome"/>
</dbReference>
<dbReference type="KEGG" id="bmur:ABE28_000110"/>
<dbReference type="InterPro" id="IPR008286">
    <property type="entry name" value="Prn/Lys/Arg_de-COase_C"/>
</dbReference>
<keyword evidence="5" id="KW-0456">Lyase</keyword>
<reference evidence="8 9" key="1">
    <citation type="submission" date="2016-08" db="EMBL/GenBank/DDBJ databases">
        <title>Complete genome sequence of Bacillus muralis G25-68, a strain with toxicity to nematodes.</title>
        <authorList>
            <person name="Zheng Z."/>
        </authorList>
    </citation>
    <scope>NUCLEOTIDE SEQUENCE [LARGE SCALE GENOMIC DNA]</scope>
    <source>
        <strain evidence="8 9">G25-68</strain>
    </source>
</reference>
<organism evidence="8 9">
    <name type="scientific">Peribacillus muralis</name>
    <dbReference type="NCBI Taxonomy" id="264697"/>
    <lineage>
        <taxon>Bacteria</taxon>
        <taxon>Bacillati</taxon>
        <taxon>Bacillota</taxon>
        <taxon>Bacilli</taxon>
        <taxon>Bacillales</taxon>
        <taxon>Bacillaceae</taxon>
        <taxon>Peribacillus</taxon>
    </lineage>
</organism>
<protein>
    <recommendedName>
        <fullName evidence="10">Arginine decarboxylase</fullName>
    </recommendedName>
</protein>
<dbReference type="Gene3D" id="3.40.640.10">
    <property type="entry name" value="Type I PLP-dependent aspartate aminotransferase-like (Major domain)"/>
    <property type="match status" value="1"/>
</dbReference>
<dbReference type="PANTHER" id="PTHR43277">
    <property type="entry name" value="ARGININE DECARBOXYLASE"/>
    <property type="match status" value="1"/>
</dbReference>
<comment type="cofactor">
    <cofactor evidence="1">
        <name>pyridoxal 5'-phosphate</name>
        <dbReference type="ChEBI" id="CHEBI:597326"/>
    </cofactor>
</comment>
<evidence type="ECO:0000313" key="8">
    <source>
        <dbReference type="EMBL" id="AOH52775.1"/>
    </source>
</evidence>